<dbReference type="NCBIfam" id="NF008750">
    <property type="entry name" value="PRK11784.1-2"/>
    <property type="match status" value="1"/>
</dbReference>
<evidence type="ECO:0000313" key="3">
    <source>
        <dbReference type="EMBL" id="MDK2122770.1"/>
    </source>
</evidence>
<dbReference type="SUPFAM" id="SSF52540">
    <property type="entry name" value="P-loop containing nucleoside triphosphate hydrolases"/>
    <property type="match status" value="1"/>
</dbReference>
<keyword evidence="4" id="KW-1185">Reference proteome</keyword>
<dbReference type="InterPro" id="IPR036873">
    <property type="entry name" value="Rhodanese-like_dom_sf"/>
</dbReference>
<dbReference type="NCBIfam" id="TIGR03167">
    <property type="entry name" value="tRNA_sel_U_synt"/>
    <property type="match status" value="1"/>
</dbReference>
<dbReference type="NCBIfam" id="NF008752">
    <property type="entry name" value="PRK11784.1-4"/>
    <property type="match status" value="1"/>
</dbReference>
<dbReference type="Pfam" id="PF26341">
    <property type="entry name" value="AAA_SelU"/>
    <property type="match status" value="1"/>
</dbReference>
<dbReference type="Gene3D" id="3.40.250.10">
    <property type="entry name" value="Rhodanese-like domain"/>
    <property type="match status" value="1"/>
</dbReference>
<dbReference type="EMBL" id="JARRAF010000002">
    <property type="protein sequence ID" value="MDK2122770.1"/>
    <property type="molecule type" value="Genomic_DNA"/>
</dbReference>
<dbReference type="InterPro" id="IPR058840">
    <property type="entry name" value="AAA_SelU"/>
</dbReference>
<evidence type="ECO:0000259" key="2">
    <source>
        <dbReference type="PROSITE" id="PS50206"/>
    </source>
</evidence>
<sequence length="349" mass="39217">MSTPPTLLATLATLTEFDEIIDVRTPAEFAEDHLPGARNAPVLNNEERVIIGTLYKQDPFAATRLGAAMVARNIAGHLEQQFADRPPRWRPLVYCWRGGKRSGSLTTWFNLIGWRARQLEGGYKVYRSWVLETLQGLPAQYRYVVLHGPTGSGKTRLLQRIAAQGGQVLDLEQLAHHRGSVLGAWPGIGQPSQKRFDSLLLAQLQQFDRSRPVFVEAESKRVGQVHLPESLMQSLRTAHGVTLCAGREARITYLCHDYRHLFDNPGLFKAQLDRLTMLHGHATISHWHQLIDAGAMVELFGELIDQHYDPAYRRSRPLSRQSERNDSLDIDPSADLSTTASQLLTRYGG</sequence>
<organism evidence="3 4">
    <name type="scientific">Parachitinimonas caeni</name>
    <dbReference type="NCBI Taxonomy" id="3031301"/>
    <lineage>
        <taxon>Bacteria</taxon>
        <taxon>Pseudomonadati</taxon>
        <taxon>Pseudomonadota</taxon>
        <taxon>Betaproteobacteria</taxon>
        <taxon>Neisseriales</taxon>
        <taxon>Chitinibacteraceae</taxon>
        <taxon>Parachitinimonas</taxon>
    </lineage>
</organism>
<name>A0ABT7DUH6_9NEIS</name>
<dbReference type="Pfam" id="PF00581">
    <property type="entry name" value="Rhodanese"/>
    <property type="match status" value="1"/>
</dbReference>
<dbReference type="GO" id="GO:0016740">
    <property type="term" value="F:transferase activity"/>
    <property type="evidence" value="ECO:0007669"/>
    <property type="project" value="UniProtKB-KW"/>
</dbReference>
<feature type="domain" description="Rhodanese" evidence="2">
    <location>
        <begin position="20"/>
        <end position="135"/>
    </location>
</feature>
<gene>
    <name evidence="3" type="primary">mnmH</name>
    <name evidence="3" type="ORF">PZA18_01765</name>
</gene>
<dbReference type="InterPro" id="IPR017582">
    <property type="entry name" value="SelU"/>
</dbReference>
<evidence type="ECO:0000313" key="4">
    <source>
        <dbReference type="Proteomes" id="UP001172778"/>
    </source>
</evidence>
<dbReference type="InterPro" id="IPR001763">
    <property type="entry name" value="Rhodanese-like_dom"/>
</dbReference>
<dbReference type="EC" id="2.5.1.-" evidence="3"/>
<proteinExistence type="predicted"/>
<keyword evidence="1" id="KW-0711">Selenium</keyword>
<dbReference type="PANTHER" id="PTHR30401">
    <property type="entry name" value="TRNA 2-SELENOURIDINE SYNTHASE"/>
    <property type="match status" value="1"/>
</dbReference>
<reference evidence="3" key="1">
    <citation type="submission" date="2023-03" db="EMBL/GenBank/DDBJ databases">
        <title>Chitinimonas shenzhenensis gen. nov., sp. nov., a novel member of family Burkholderiaceae isolated from activated sludge collected in Shen Zhen, China.</title>
        <authorList>
            <person name="Wang X."/>
        </authorList>
    </citation>
    <scope>NUCLEOTIDE SEQUENCE</scope>
    <source>
        <strain evidence="3">DQS-5</strain>
    </source>
</reference>
<dbReference type="SUPFAM" id="SSF52821">
    <property type="entry name" value="Rhodanese/Cell cycle control phosphatase"/>
    <property type="match status" value="1"/>
</dbReference>
<protein>
    <submittedName>
        <fullName evidence="3">tRNA 2-selenouridine(34) synthase MnmH</fullName>
        <ecNumber evidence="3">2.5.1.-</ecNumber>
    </submittedName>
</protein>
<comment type="caution">
    <text evidence="3">The sequence shown here is derived from an EMBL/GenBank/DDBJ whole genome shotgun (WGS) entry which is preliminary data.</text>
</comment>
<dbReference type="Proteomes" id="UP001172778">
    <property type="component" value="Unassembled WGS sequence"/>
</dbReference>
<dbReference type="InterPro" id="IPR027417">
    <property type="entry name" value="P-loop_NTPase"/>
</dbReference>
<accession>A0ABT7DUH6</accession>
<dbReference type="PANTHER" id="PTHR30401:SF0">
    <property type="entry name" value="TRNA 2-SELENOURIDINE SYNTHASE"/>
    <property type="match status" value="1"/>
</dbReference>
<keyword evidence="3" id="KW-0808">Transferase</keyword>
<dbReference type="PROSITE" id="PS50206">
    <property type="entry name" value="RHODANESE_3"/>
    <property type="match status" value="1"/>
</dbReference>
<dbReference type="RefSeq" id="WP_284099059.1">
    <property type="nucleotide sequence ID" value="NZ_JARRAF010000002.1"/>
</dbReference>
<evidence type="ECO:0000256" key="1">
    <source>
        <dbReference type="ARBA" id="ARBA00023266"/>
    </source>
</evidence>
<dbReference type="SMART" id="SM00450">
    <property type="entry name" value="RHOD"/>
    <property type="match status" value="1"/>
</dbReference>